<evidence type="ECO:0000256" key="1">
    <source>
        <dbReference type="ARBA" id="ARBA00000185"/>
    </source>
</evidence>
<dbReference type="FunFam" id="3.30.1360.40:FF:000002">
    <property type="entry name" value="DNA gyrase subunit A"/>
    <property type="match status" value="1"/>
</dbReference>
<dbReference type="InterPro" id="IPR013758">
    <property type="entry name" value="Topo_IIA_A/C_ab"/>
</dbReference>
<dbReference type="GO" id="GO:0005737">
    <property type="term" value="C:cytoplasm"/>
    <property type="evidence" value="ECO:0007669"/>
    <property type="project" value="TreeGrafter"/>
</dbReference>
<feature type="non-terminal residue" evidence="10">
    <location>
        <position position="910"/>
    </location>
</feature>
<dbReference type="InterPro" id="IPR050220">
    <property type="entry name" value="Type_II_DNA_Topoisomerases"/>
</dbReference>
<dbReference type="Pfam" id="PF03989">
    <property type="entry name" value="DNA_gyraseA_C"/>
    <property type="match status" value="5"/>
</dbReference>
<dbReference type="Gene3D" id="1.10.268.10">
    <property type="entry name" value="Topoisomerase, domain 3"/>
    <property type="match status" value="1"/>
</dbReference>
<dbReference type="Gene3D" id="2.120.10.90">
    <property type="entry name" value="DNA gyrase/topoisomerase IV, subunit A, C-terminal"/>
    <property type="match status" value="1"/>
</dbReference>
<proteinExistence type="inferred from homology"/>
<keyword evidence="5 7" id="KW-0238">DNA-binding</keyword>
<dbReference type="InterPro" id="IPR035516">
    <property type="entry name" value="Gyrase/topoIV_suA_C"/>
</dbReference>
<keyword evidence="4 7" id="KW-0799">Topoisomerase</keyword>
<feature type="domain" description="Topo IIA-type catalytic" evidence="9">
    <location>
        <begin position="104"/>
        <end position="665"/>
    </location>
</feature>
<dbReference type="SUPFAM" id="SSF101904">
    <property type="entry name" value="GyrA/ParC C-terminal domain-like"/>
    <property type="match status" value="1"/>
</dbReference>
<dbReference type="Gene3D" id="3.90.199.10">
    <property type="entry name" value="Topoisomerase II, domain 5"/>
    <property type="match status" value="2"/>
</dbReference>
<sequence>KDKTPVPDDVKKLIDEQIAEGSTESAADTLAVPKAITETDEESDDYKTATGDLEIGEDSNGGINDMLTTGAGLKSGDTVNISIIDELKKDFIDYAMSVIVDRAIPDIKDGLKPSQRRVAVAMRDLTLWPAGSTRKCAKIIGEAMGNYHPHGDQAIYQTLVNMVQPFTMRYPLVHGQGNFGSIDGDMAASMRYTEAKFSKIAVELLKDIDKGTVLYRVNYDGTRNEPTALPAAYPNLLANGTSGIAVGMATKIPPHNLGELIDALIMMIEQGNTWEGKAAYNALRNMREQKSRVPQLLSSEPFEYWENYILPADPLYKEKVAALQIFVKEGRVVENIEELGFNRALLEELAKGFTGAPILALYPKFTSLVTTQDLMQHIKGPDFPTGGQIYNQKEILSCYETGNGRVKMRGVMTVEENSAGRQAIIITELPFQVNKSILMEQIAQLVHDGKIEGVKDLRDESSKNEIRIYIELKAGYSPQIIMQKLFKFTPMQMNFNSNMIALVDDEPRTLNLKKMLELYLDHRMTVIIRKLEFELARNKYDAHILEGLLKALDFIEEVIKVIRASENQDVAKVNLMERFDLTDVQAQAILDMPLRRLAALERQKIQDEYNGLLENIKHHEMYLAKESMILELVKTDLLEVKEKFVDKRRTKVYKGDVDEPQEEDMIANEPTFVTISKTGYIKRVDPEEYRLQHRGGKGSIGAKLKENDYVNHALLCNTHDRLLVFMSDGKVFKLRGYEIPEAKKIAKGLPIVNLLQITPDTQVSSLLSLQSRENGKFITMATARGIVKKTDLSEYENIRRNGLVSIVLKDADHLIQAQLTTGEDELILISQKGKSIRFTEKEVKESGRNTMGVKGIGLKKDDAIISFDIVVNNSDLLLTVSAQGFGKCTALREFKQQHRGGSGIFAAKIG</sequence>
<evidence type="ECO:0000313" key="11">
    <source>
        <dbReference type="Proteomes" id="UP000228952"/>
    </source>
</evidence>
<dbReference type="FunFam" id="1.10.268.10:FF:000001">
    <property type="entry name" value="DNA gyrase subunit A"/>
    <property type="match status" value="1"/>
</dbReference>
<feature type="non-terminal residue" evidence="10">
    <location>
        <position position="1"/>
    </location>
</feature>
<evidence type="ECO:0000256" key="6">
    <source>
        <dbReference type="ARBA" id="ARBA00023235"/>
    </source>
</evidence>
<comment type="caution">
    <text evidence="10">The sequence shown here is derived from an EMBL/GenBank/DDBJ whole genome shotgun (WGS) entry which is preliminary data.</text>
</comment>
<organism evidence="10 11">
    <name type="scientific">Candidatus Dojkabacteria bacterium CG_4_10_14_0_2_um_filter_Dojkabacteria_WS6_41_15</name>
    <dbReference type="NCBI Taxonomy" id="2014249"/>
    <lineage>
        <taxon>Bacteria</taxon>
        <taxon>Candidatus Dojkabacteria</taxon>
    </lineage>
</organism>
<dbReference type="PROSITE" id="PS52040">
    <property type="entry name" value="TOPO_IIA"/>
    <property type="match status" value="1"/>
</dbReference>
<dbReference type="Proteomes" id="UP000228952">
    <property type="component" value="Unassembled WGS sequence"/>
</dbReference>
<dbReference type="Gene3D" id="3.30.1360.40">
    <property type="match status" value="1"/>
</dbReference>
<dbReference type="GO" id="GO:0006265">
    <property type="term" value="P:DNA topological change"/>
    <property type="evidence" value="ECO:0007669"/>
    <property type="project" value="UniProtKB-UniRule"/>
</dbReference>
<dbReference type="AlphaFoldDB" id="A0A2M7W1M9"/>
<dbReference type="GO" id="GO:0003918">
    <property type="term" value="F:DNA topoisomerase type II (double strand cut, ATP-hydrolyzing) activity"/>
    <property type="evidence" value="ECO:0007669"/>
    <property type="project" value="UniProtKB-EC"/>
</dbReference>
<dbReference type="InterPro" id="IPR002205">
    <property type="entry name" value="Topo_IIA_dom_A"/>
</dbReference>
<dbReference type="InterPro" id="IPR013760">
    <property type="entry name" value="Topo_IIA-like_dom_sf"/>
</dbReference>
<dbReference type="SMART" id="SM00434">
    <property type="entry name" value="TOP4c"/>
    <property type="match status" value="1"/>
</dbReference>
<dbReference type="Pfam" id="PF00521">
    <property type="entry name" value="DNA_topoisoIV"/>
    <property type="match status" value="2"/>
</dbReference>
<evidence type="ECO:0000256" key="8">
    <source>
        <dbReference type="SAM" id="MobiDB-lite"/>
    </source>
</evidence>
<dbReference type="GO" id="GO:0003677">
    <property type="term" value="F:DNA binding"/>
    <property type="evidence" value="ECO:0007669"/>
    <property type="project" value="UniProtKB-UniRule"/>
</dbReference>
<evidence type="ECO:0000256" key="3">
    <source>
        <dbReference type="ARBA" id="ARBA00012895"/>
    </source>
</evidence>
<evidence type="ECO:0000256" key="4">
    <source>
        <dbReference type="ARBA" id="ARBA00023029"/>
    </source>
</evidence>
<comment type="similarity">
    <text evidence="2">Belongs to the type II topoisomerase GyrA/ParC subunit family.</text>
</comment>
<dbReference type="InterPro" id="IPR013757">
    <property type="entry name" value="Topo_IIA_A_a_sf"/>
</dbReference>
<evidence type="ECO:0000259" key="9">
    <source>
        <dbReference type="PROSITE" id="PS52040"/>
    </source>
</evidence>
<dbReference type="EMBL" id="PFQB01000084">
    <property type="protein sequence ID" value="PJA13536.1"/>
    <property type="molecule type" value="Genomic_DNA"/>
</dbReference>
<dbReference type="InterPro" id="IPR006691">
    <property type="entry name" value="GyrA/parC_rep"/>
</dbReference>
<feature type="active site" description="O-(5'-phospho-DNA)-tyrosine intermediate" evidence="7">
    <location>
        <position position="192"/>
    </location>
</feature>
<feature type="region of interest" description="Disordered" evidence="8">
    <location>
        <begin position="18"/>
        <end position="54"/>
    </location>
</feature>
<comment type="catalytic activity">
    <reaction evidence="1 7">
        <text>ATP-dependent breakage, passage and rejoining of double-stranded DNA.</text>
        <dbReference type="EC" id="5.6.2.2"/>
    </reaction>
</comment>
<dbReference type="GO" id="GO:0009330">
    <property type="term" value="C:DNA topoisomerase type II (double strand cut, ATP-hydrolyzing) complex"/>
    <property type="evidence" value="ECO:0007669"/>
    <property type="project" value="TreeGrafter"/>
</dbReference>
<dbReference type="PANTHER" id="PTHR43493">
    <property type="entry name" value="DNA GYRASE/TOPOISOMERASE SUBUNIT A"/>
    <property type="match status" value="1"/>
</dbReference>
<evidence type="ECO:0000313" key="10">
    <source>
        <dbReference type="EMBL" id="PJA13536.1"/>
    </source>
</evidence>
<protein>
    <recommendedName>
        <fullName evidence="3">DNA topoisomerase (ATP-hydrolyzing)</fullName>
        <ecNumber evidence="3">5.6.2.2</ecNumber>
    </recommendedName>
</protein>
<evidence type="ECO:0000256" key="2">
    <source>
        <dbReference type="ARBA" id="ARBA00008263"/>
    </source>
</evidence>
<evidence type="ECO:0000256" key="7">
    <source>
        <dbReference type="PROSITE-ProRule" id="PRU01384"/>
    </source>
</evidence>
<dbReference type="CDD" id="cd00187">
    <property type="entry name" value="TOP4c"/>
    <property type="match status" value="1"/>
</dbReference>
<name>A0A2M7W1M9_9BACT</name>
<dbReference type="EC" id="5.6.2.2" evidence="3"/>
<keyword evidence="6 7" id="KW-0413">Isomerase</keyword>
<dbReference type="GO" id="GO:0005524">
    <property type="term" value="F:ATP binding"/>
    <property type="evidence" value="ECO:0007669"/>
    <property type="project" value="InterPro"/>
</dbReference>
<dbReference type="SUPFAM" id="SSF56719">
    <property type="entry name" value="Type II DNA topoisomerase"/>
    <property type="match status" value="2"/>
</dbReference>
<dbReference type="PANTHER" id="PTHR43493:SF5">
    <property type="entry name" value="DNA GYRASE SUBUNIT A, CHLOROPLASTIC_MITOCHONDRIAL"/>
    <property type="match status" value="1"/>
</dbReference>
<reference evidence="11" key="1">
    <citation type="submission" date="2017-09" db="EMBL/GenBank/DDBJ databases">
        <title>Depth-based differentiation of microbial function through sediment-hosted aquifers and enrichment of novel symbionts in the deep terrestrial subsurface.</title>
        <authorList>
            <person name="Probst A.J."/>
            <person name="Ladd B."/>
            <person name="Jarett J.K."/>
            <person name="Geller-Mcgrath D.E."/>
            <person name="Sieber C.M.K."/>
            <person name="Emerson J.B."/>
            <person name="Anantharaman K."/>
            <person name="Thomas B.C."/>
            <person name="Malmstrom R."/>
            <person name="Stieglmeier M."/>
            <person name="Klingl A."/>
            <person name="Woyke T."/>
            <person name="Ryan C.M."/>
            <person name="Banfield J.F."/>
        </authorList>
    </citation>
    <scope>NUCLEOTIDE SEQUENCE [LARGE SCALE GENOMIC DNA]</scope>
</reference>
<evidence type="ECO:0000256" key="5">
    <source>
        <dbReference type="ARBA" id="ARBA00023125"/>
    </source>
</evidence>
<gene>
    <name evidence="10" type="ORF">COX64_03330</name>
</gene>
<accession>A0A2M7W1M9</accession>